<dbReference type="Proteomes" id="UP000252415">
    <property type="component" value="Unassembled WGS sequence"/>
</dbReference>
<evidence type="ECO:0000313" key="2">
    <source>
        <dbReference type="Proteomes" id="UP000252415"/>
    </source>
</evidence>
<organism evidence="1 2">
    <name type="scientific">Paenibacillus prosopidis</name>
    <dbReference type="NCBI Taxonomy" id="630520"/>
    <lineage>
        <taxon>Bacteria</taxon>
        <taxon>Bacillati</taxon>
        <taxon>Bacillota</taxon>
        <taxon>Bacilli</taxon>
        <taxon>Bacillales</taxon>
        <taxon>Paenibacillaceae</taxon>
        <taxon>Paenibacillus</taxon>
    </lineage>
</organism>
<proteinExistence type="predicted"/>
<comment type="caution">
    <text evidence="1">The sequence shown here is derived from an EMBL/GenBank/DDBJ whole genome shotgun (WGS) entry which is preliminary data.</text>
</comment>
<name>A0A368W372_9BACL</name>
<dbReference type="RefSeq" id="WP_281270950.1">
    <property type="nucleotide sequence ID" value="NZ_QPJD01000004.1"/>
</dbReference>
<dbReference type="EMBL" id="QPJD01000004">
    <property type="protein sequence ID" value="RCW49600.1"/>
    <property type="molecule type" value="Genomic_DNA"/>
</dbReference>
<reference evidence="1 2" key="1">
    <citation type="submission" date="2018-07" db="EMBL/GenBank/DDBJ databases">
        <title>Genomic Encyclopedia of Type Strains, Phase III (KMG-III): the genomes of soil and plant-associated and newly described type strains.</title>
        <authorList>
            <person name="Whitman W."/>
        </authorList>
    </citation>
    <scope>NUCLEOTIDE SEQUENCE [LARGE SCALE GENOMIC DNA]</scope>
    <source>
        <strain evidence="1 2">CECT 7506</strain>
    </source>
</reference>
<gene>
    <name evidence="1" type="ORF">DFP97_104258</name>
</gene>
<keyword evidence="2" id="KW-1185">Reference proteome</keyword>
<dbReference type="AlphaFoldDB" id="A0A368W372"/>
<evidence type="ECO:0000313" key="1">
    <source>
        <dbReference type="EMBL" id="RCW49600.1"/>
    </source>
</evidence>
<protein>
    <submittedName>
        <fullName evidence="1">Uncharacterized protein</fullName>
    </submittedName>
</protein>
<accession>A0A368W372</accession>
<sequence length="42" mass="5074">MTEHRTNELPKLQRFDIDGLRHDPGRGKCWDRTNVESYWTTI</sequence>